<dbReference type="CDD" id="cd18793">
    <property type="entry name" value="SF2_C_SNF"/>
    <property type="match status" value="1"/>
</dbReference>
<dbReference type="GO" id="GO:0006281">
    <property type="term" value="P:DNA repair"/>
    <property type="evidence" value="ECO:0007669"/>
    <property type="project" value="TreeGrafter"/>
</dbReference>
<dbReference type="CDD" id="cd18008">
    <property type="entry name" value="DEXDc_SHPRH-like"/>
    <property type="match status" value="1"/>
</dbReference>
<dbReference type="EMBL" id="WVTA01000016">
    <property type="protein sequence ID" value="KAK3201604.1"/>
    <property type="molecule type" value="Genomic_DNA"/>
</dbReference>
<dbReference type="PANTHER" id="PTHR45626">
    <property type="entry name" value="TRANSCRIPTION TERMINATION FACTOR 2-RELATED"/>
    <property type="match status" value="1"/>
</dbReference>
<dbReference type="PANTHER" id="PTHR45626:SF22">
    <property type="entry name" value="DNA REPAIR PROTEIN RAD5"/>
    <property type="match status" value="1"/>
</dbReference>
<dbReference type="InterPro" id="IPR014001">
    <property type="entry name" value="Helicase_ATP-bd"/>
</dbReference>
<evidence type="ECO:0000256" key="3">
    <source>
        <dbReference type="ARBA" id="ARBA00022840"/>
    </source>
</evidence>
<evidence type="ECO:0000313" key="6">
    <source>
        <dbReference type="EMBL" id="KAK3201604.1"/>
    </source>
</evidence>
<keyword evidence="7" id="KW-1185">Reference proteome</keyword>
<evidence type="ECO:0000256" key="2">
    <source>
        <dbReference type="ARBA" id="ARBA00022801"/>
    </source>
</evidence>
<organism evidence="6 7">
    <name type="scientific">Pseudopithomyces chartarum</name>
    <dbReference type="NCBI Taxonomy" id="1892770"/>
    <lineage>
        <taxon>Eukaryota</taxon>
        <taxon>Fungi</taxon>
        <taxon>Dikarya</taxon>
        <taxon>Ascomycota</taxon>
        <taxon>Pezizomycotina</taxon>
        <taxon>Dothideomycetes</taxon>
        <taxon>Pleosporomycetidae</taxon>
        <taxon>Pleosporales</taxon>
        <taxon>Massarineae</taxon>
        <taxon>Didymosphaeriaceae</taxon>
        <taxon>Pseudopithomyces</taxon>
    </lineage>
</organism>
<sequence>MRPSLIHDIADSCSDRSRKRRRLDDLGTRGLPPPLALNNVQCANGETVCYGMVRCSSHYRISEALTATQIVGLPVLTHPHSTTLEPYDVTRVNVHKGRTLRRRNDYQIAGSLSDEIFDMLEKLRNENIECQLSLSLSDTGVQARNKECLLDVIFYGKKQSADAFGFYMEQYGYNLQDPDDCDHNVPYINPHRLSSMFDDPPMTYDIQDTRNPLIETFTKAAIDAVANFNTLETLEPAGTPSALITELQLHQKEALSFFRRRELGLGSTDVDYGIWRARSNPDNTRVFLNTITDQESASKPPIWRGGILADEMGLGKTLSIIALIASDKHVQSRRNHPTKLVSGWESQLQRHVKAGRLTWAKHQGKDRMYFERRAKLPDIILTTYQTVEAEYRRAKGSSGTLACIKWRRIILDEAHIIRNWKTSTAKGIGSLTAVSRWAISGTPLQNSLQDLLGLFKFLQFQPYNNARAFEEDVIGLTVNRTLEESVERLTRLLSCTMIRRTKATTRIILPPKSEKIIRLRFTAQEQAHYHRVERPASTMPENEVAKTDISGSAWLSALQQIHLLRSVCNLGTDAALSSPVFSLSTIFADDSGLQALSTRLLMGDGSCQHCLAIFDPDQNKAQPDDESTEVAYYSICYKLFCASCAKLFELLTPKPCECGASKNECTLQPIPVEHLTSESTPLSGNSFSTPKTRLCTYFSTKIKALLLDIVDHLNEKSVVFSFWTSSLDMVERALRYAEIEYVRIDGKVPSSSRNQLLEKYRNNPNVKVMLITTSCGAVGIDLTAATRAYLLEPQWNPTVEEQAMARIHRIGQTRPVTTIKYIMEDTIEEVRTGS</sequence>
<dbReference type="AlphaFoldDB" id="A0AAN6RC46"/>
<dbReference type="PROSITE" id="PS51194">
    <property type="entry name" value="HELICASE_CTER"/>
    <property type="match status" value="1"/>
</dbReference>
<comment type="caution">
    <text evidence="6">The sequence shown here is derived from an EMBL/GenBank/DDBJ whole genome shotgun (WGS) entry which is preliminary data.</text>
</comment>
<dbReference type="GO" id="GO:0005524">
    <property type="term" value="F:ATP binding"/>
    <property type="evidence" value="ECO:0007669"/>
    <property type="project" value="UniProtKB-KW"/>
</dbReference>
<dbReference type="InterPro" id="IPR038718">
    <property type="entry name" value="SNF2-like_sf"/>
</dbReference>
<gene>
    <name evidence="6" type="ORF">GRF29_185g1435590</name>
</gene>
<keyword evidence="2" id="KW-0378">Hydrolase</keyword>
<accession>A0AAN6RC46</accession>
<protein>
    <submittedName>
        <fullName evidence="6">Uncharacterized protein</fullName>
    </submittedName>
</protein>
<dbReference type="InterPro" id="IPR050628">
    <property type="entry name" value="SNF2_RAD54_helicase_TF"/>
</dbReference>
<feature type="domain" description="Helicase ATP-binding" evidence="4">
    <location>
        <begin position="297"/>
        <end position="461"/>
    </location>
</feature>
<name>A0AAN6RC46_9PLEO</name>
<dbReference type="GO" id="GO:0016787">
    <property type="term" value="F:hydrolase activity"/>
    <property type="evidence" value="ECO:0007669"/>
    <property type="project" value="UniProtKB-KW"/>
</dbReference>
<dbReference type="InterPro" id="IPR027417">
    <property type="entry name" value="P-loop_NTPase"/>
</dbReference>
<keyword evidence="1" id="KW-0547">Nucleotide-binding</keyword>
<dbReference type="Pfam" id="PF00176">
    <property type="entry name" value="SNF2-rel_dom"/>
    <property type="match status" value="1"/>
</dbReference>
<dbReference type="InterPro" id="IPR001650">
    <property type="entry name" value="Helicase_C-like"/>
</dbReference>
<dbReference type="Gene3D" id="3.40.50.10810">
    <property type="entry name" value="Tandem AAA-ATPase domain"/>
    <property type="match status" value="1"/>
</dbReference>
<dbReference type="SUPFAM" id="SSF52540">
    <property type="entry name" value="P-loop containing nucleoside triphosphate hydrolases"/>
    <property type="match status" value="2"/>
</dbReference>
<evidence type="ECO:0000259" key="5">
    <source>
        <dbReference type="PROSITE" id="PS51194"/>
    </source>
</evidence>
<dbReference type="SMART" id="SM00490">
    <property type="entry name" value="HELICc"/>
    <property type="match status" value="1"/>
</dbReference>
<dbReference type="Pfam" id="PF00271">
    <property type="entry name" value="Helicase_C"/>
    <property type="match status" value="1"/>
</dbReference>
<evidence type="ECO:0000313" key="7">
    <source>
        <dbReference type="Proteomes" id="UP001280581"/>
    </source>
</evidence>
<reference evidence="6 7" key="1">
    <citation type="submission" date="2021-02" db="EMBL/GenBank/DDBJ databases">
        <title>Genome assembly of Pseudopithomyces chartarum.</title>
        <authorList>
            <person name="Jauregui R."/>
            <person name="Singh J."/>
            <person name="Voisey C."/>
        </authorList>
    </citation>
    <scope>NUCLEOTIDE SEQUENCE [LARGE SCALE GENOMIC DNA]</scope>
    <source>
        <strain evidence="6 7">AGR01</strain>
    </source>
</reference>
<dbReference type="Gene3D" id="3.40.50.300">
    <property type="entry name" value="P-loop containing nucleotide triphosphate hydrolases"/>
    <property type="match status" value="1"/>
</dbReference>
<dbReference type="Proteomes" id="UP001280581">
    <property type="component" value="Unassembled WGS sequence"/>
</dbReference>
<dbReference type="InterPro" id="IPR000330">
    <property type="entry name" value="SNF2_N"/>
</dbReference>
<dbReference type="InterPro" id="IPR049730">
    <property type="entry name" value="SNF2/RAD54-like_C"/>
</dbReference>
<dbReference type="PROSITE" id="PS51192">
    <property type="entry name" value="HELICASE_ATP_BIND_1"/>
    <property type="match status" value="1"/>
</dbReference>
<keyword evidence="3" id="KW-0067">ATP-binding</keyword>
<evidence type="ECO:0000256" key="1">
    <source>
        <dbReference type="ARBA" id="ARBA00022741"/>
    </source>
</evidence>
<dbReference type="GO" id="GO:0005634">
    <property type="term" value="C:nucleus"/>
    <property type="evidence" value="ECO:0007669"/>
    <property type="project" value="TreeGrafter"/>
</dbReference>
<evidence type="ECO:0000259" key="4">
    <source>
        <dbReference type="PROSITE" id="PS51192"/>
    </source>
</evidence>
<dbReference type="GO" id="GO:0008094">
    <property type="term" value="F:ATP-dependent activity, acting on DNA"/>
    <property type="evidence" value="ECO:0007669"/>
    <property type="project" value="TreeGrafter"/>
</dbReference>
<feature type="domain" description="Helicase C-terminal" evidence="5">
    <location>
        <begin position="701"/>
        <end position="834"/>
    </location>
</feature>
<proteinExistence type="predicted"/>
<dbReference type="SMART" id="SM00487">
    <property type="entry name" value="DEXDc"/>
    <property type="match status" value="1"/>
</dbReference>